<dbReference type="InterPro" id="IPR036249">
    <property type="entry name" value="Thioredoxin-like_sf"/>
</dbReference>
<dbReference type="STRING" id="336292.SAMN05660710_02942"/>
<dbReference type="InterPro" id="IPR006659">
    <property type="entry name" value="Arsenate_reductase"/>
</dbReference>
<comment type="similarity">
    <text evidence="1 6 7">Belongs to the ArsC family.</text>
</comment>
<dbReference type="EMBL" id="FMVT01000010">
    <property type="protein sequence ID" value="SCY82104.1"/>
    <property type="molecule type" value="Genomic_DNA"/>
</dbReference>
<evidence type="ECO:0000256" key="5">
    <source>
        <dbReference type="ARBA" id="ARBA00039879"/>
    </source>
</evidence>
<evidence type="ECO:0000256" key="6">
    <source>
        <dbReference type="PROSITE-ProRule" id="PRU01282"/>
    </source>
</evidence>
<comment type="catalytic activity">
    <reaction evidence="7">
        <text>[glutaredoxin]-dithiol + arsenate + glutathione + H(+) = glutathionyl-S-S-[glutaredoxin] + arsenite + H2O</text>
        <dbReference type="Rhea" id="RHEA:22016"/>
        <dbReference type="Rhea" id="RHEA-COMP:10729"/>
        <dbReference type="Rhea" id="RHEA-COMP:17668"/>
        <dbReference type="ChEBI" id="CHEBI:15377"/>
        <dbReference type="ChEBI" id="CHEBI:15378"/>
        <dbReference type="ChEBI" id="CHEBI:29242"/>
        <dbReference type="ChEBI" id="CHEBI:29950"/>
        <dbReference type="ChEBI" id="CHEBI:48597"/>
        <dbReference type="ChEBI" id="CHEBI:57925"/>
        <dbReference type="ChEBI" id="CHEBI:146199"/>
        <dbReference type="EC" id="1.20.4.1"/>
    </reaction>
</comment>
<evidence type="ECO:0000256" key="4">
    <source>
        <dbReference type="ARBA" id="ARBA00038969"/>
    </source>
</evidence>
<name>A0A1G5J1R6_9RHOB</name>
<evidence type="ECO:0000313" key="9">
    <source>
        <dbReference type="Proteomes" id="UP000199502"/>
    </source>
</evidence>
<evidence type="ECO:0000256" key="2">
    <source>
        <dbReference type="ARBA" id="ARBA00022849"/>
    </source>
</evidence>
<gene>
    <name evidence="8" type="ORF">SAMN05660710_02942</name>
</gene>
<sequence length="134" mass="14398">MSGWVIWHKPTCSTSRFVLGALREAGIEPEVRDYAADPPSEAELRAALAQLGIGARDLLRRKEPLYRELGLADATLDEAALIAAMARYPLLIERPVVFSPGGAVLCRPKERVFEVVLRPAAAGGASPPGPPEDI</sequence>
<protein>
    <recommendedName>
        <fullName evidence="5 7">Arsenate reductase</fullName>
        <ecNumber evidence="4 7">1.20.4.1</ecNumber>
    </recommendedName>
</protein>
<dbReference type="GO" id="GO:0008794">
    <property type="term" value="F:arsenate reductase (glutaredoxin) activity"/>
    <property type="evidence" value="ECO:0007669"/>
    <property type="project" value="UniProtKB-UniRule"/>
</dbReference>
<evidence type="ECO:0000256" key="3">
    <source>
        <dbReference type="ARBA" id="ARBA00023002"/>
    </source>
</evidence>
<keyword evidence="9" id="KW-1185">Reference proteome</keyword>
<dbReference type="CDD" id="cd03034">
    <property type="entry name" value="ArsC_ArsC"/>
    <property type="match status" value="1"/>
</dbReference>
<dbReference type="GO" id="GO:0046685">
    <property type="term" value="P:response to arsenic-containing substance"/>
    <property type="evidence" value="ECO:0007669"/>
    <property type="project" value="UniProtKB-KW"/>
</dbReference>
<dbReference type="InterPro" id="IPR006660">
    <property type="entry name" value="Arsenate_reductase-like"/>
</dbReference>
<dbReference type="EC" id="1.20.4.1" evidence="4 7"/>
<dbReference type="RefSeq" id="WP_090746189.1">
    <property type="nucleotide sequence ID" value="NZ_FMVT01000010.1"/>
</dbReference>
<dbReference type="AlphaFoldDB" id="A0A1G5J1R6"/>
<evidence type="ECO:0000313" key="8">
    <source>
        <dbReference type="EMBL" id="SCY82104.1"/>
    </source>
</evidence>
<proteinExistence type="inferred from homology"/>
<dbReference type="PANTHER" id="PTHR30041">
    <property type="entry name" value="ARSENATE REDUCTASE"/>
    <property type="match status" value="1"/>
</dbReference>
<dbReference type="Pfam" id="PF03960">
    <property type="entry name" value="ArsC"/>
    <property type="match status" value="1"/>
</dbReference>
<dbReference type="SUPFAM" id="SSF52833">
    <property type="entry name" value="Thioredoxin-like"/>
    <property type="match status" value="1"/>
</dbReference>
<dbReference type="PROSITE" id="PS51353">
    <property type="entry name" value="ARSC"/>
    <property type="match status" value="1"/>
</dbReference>
<evidence type="ECO:0000256" key="1">
    <source>
        <dbReference type="ARBA" id="ARBA00007198"/>
    </source>
</evidence>
<reference evidence="8 9" key="1">
    <citation type="submission" date="2016-10" db="EMBL/GenBank/DDBJ databases">
        <authorList>
            <person name="de Groot N.N."/>
        </authorList>
    </citation>
    <scope>NUCLEOTIDE SEQUENCE [LARGE SCALE GENOMIC DNA]</scope>
    <source>
        <strain evidence="8 9">CGMCC 1.8925</strain>
    </source>
</reference>
<keyword evidence="2" id="KW-0059">Arsenical resistance</keyword>
<dbReference type="Proteomes" id="UP000199502">
    <property type="component" value="Unassembled WGS sequence"/>
</dbReference>
<accession>A0A1G5J1R6</accession>
<dbReference type="PANTHER" id="PTHR30041:SF5">
    <property type="entry name" value="ARSENATE REDUCTASE-RELATED"/>
    <property type="match status" value="1"/>
</dbReference>
<organism evidence="8 9">
    <name type="scientific">Paracoccus tibetensis</name>
    <dbReference type="NCBI Taxonomy" id="336292"/>
    <lineage>
        <taxon>Bacteria</taxon>
        <taxon>Pseudomonadati</taxon>
        <taxon>Pseudomonadota</taxon>
        <taxon>Alphaproteobacteria</taxon>
        <taxon>Rhodobacterales</taxon>
        <taxon>Paracoccaceae</taxon>
        <taxon>Paracoccus</taxon>
    </lineage>
</organism>
<keyword evidence="3 7" id="KW-0560">Oxidoreductase</keyword>
<evidence type="ECO:0000256" key="7">
    <source>
        <dbReference type="RuleBase" id="RU362029"/>
    </source>
</evidence>
<dbReference type="Gene3D" id="3.40.30.10">
    <property type="entry name" value="Glutaredoxin"/>
    <property type="match status" value="1"/>
</dbReference>
<dbReference type="OrthoDB" id="9790554at2"/>
<dbReference type="NCBIfam" id="TIGR00014">
    <property type="entry name" value="arsC"/>
    <property type="match status" value="1"/>
</dbReference>